<organism evidence="2 3">
    <name type="scientific">Quercus lobata</name>
    <name type="common">Valley oak</name>
    <dbReference type="NCBI Taxonomy" id="97700"/>
    <lineage>
        <taxon>Eukaryota</taxon>
        <taxon>Viridiplantae</taxon>
        <taxon>Streptophyta</taxon>
        <taxon>Embryophyta</taxon>
        <taxon>Tracheophyta</taxon>
        <taxon>Spermatophyta</taxon>
        <taxon>Magnoliopsida</taxon>
        <taxon>eudicotyledons</taxon>
        <taxon>Gunneridae</taxon>
        <taxon>Pentapetalae</taxon>
        <taxon>rosids</taxon>
        <taxon>fabids</taxon>
        <taxon>Fagales</taxon>
        <taxon>Fagaceae</taxon>
        <taxon>Quercus</taxon>
    </lineage>
</organism>
<evidence type="ECO:0000256" key="1">
    <source>
        <dbReference type="SAM" id="MobiDB-lite"/>
    </source>
</evidence>
<dbReference type="GO" id="GO:0006360">
    <property type="term" value="P:transcription by RNA polymerase I"/>
    <property type="evidence" value="ECO:0007669"/>
    <property type="project" value="InterPro"/>
</dbReference>
<dbReference type="FunCoup" id="A0A7N2MXP7">
    <property type="interactions" value="1349"/>
</dbReference>
<dbReference type="GO" id="GO:0000120">
    <property type="term" value="C:RNA polymerase I transcription regulator complex"/>
    <property type="evidence" value="ECO:0007669"/>
    <property type="project" value="InterPro"/>
</dbReference>
<dbReference type="InParanoid" id="A0A7N2MXP7"/>
<dbReference type="PANTHER" id="PTHR36720:SF1">
    <property type="entry name" value="TAF RNA POLYMERASE I SUBUNIT A"/>
    <property type="match status" value="1"/>
</dbReference>
<dbReference type="OMA" id="KAACACH"/>
<protein>
    <submittedName>
        <fullName evidence="2">Uncharacterized protein</fullName>
    </submittedName>
</protein>
<dbReference type="EnsemblPlants" id="QL11p026708:mrna">
    <property type="protein sequence ID" value="QL11p026708:mrna"/>
    <property type="gene ID" value="QL11p026708"/>
</dbReference>
<dbReference type="AlphaFoldDB" id="A0A7N2MXP7"/>
<dbReference type="Pfam" id="PF14929">
    <property type="entry name" value="TAF1_subA"/>
    <property type="match status" value="2"/>
</dbReference>
<accession>A0A7N2MXP7</accession>
<dbReference type="EMBL" id="LRBV02000011">
    <property type="status" value="NOT_ANNOTATED_CDS"/>
    <property type="molecule type" value="Genomic_DNA"/>
</dbReference>
<dbReference type="Gramene" id="QL11p026708:mrna">
    <property type="protein sequence ID" value="QL11p026708:mrna"/>
    <property type="gene ID" value="QL11p026708"/>
</dbReference>
<feature type="region of interest" description="Disordered" evidence="1">
    <location>
        <begin position="18"/>
        <end position="37"/>
    </location>
</feature>
<reference evidence="2" key="2">
    <citation type="submission" date="2021-01" db="UniProtKB">
        <authorList>
            <consortium name="EnsemblPlants"/>
        </authorList>
    </citation>
    <scope>IDENTIFICATION</scope>
</reference>
<dbReference type="InterPro" id="IPR039495">
    <property type="entry name" value="TAF1A"/>
</dbReference>
<reference evidence="2 3" key="1">
    <citation type="journal article" date="2016" name="G3 (Bethesda)">
        <title>First Draft Assembly and Annotation of the Genome of a California Endemic Oak Quercus lobata Nee (Fagaceae).</title>
        <authorList>
            <person name="Sork V.L."/>
            <person name="Fitz-Gibbon S.T."/>
            <person name="Puiu D."/>
            <person name="Crepeau M."/>
            <person name="Gugger P.F."/>
            <person name="Sherman R."/>
            <person name="Stevens K."/>
            <person name="Langley C.H."/>
            <person name="Pellegrini M."/>
            <person name="Salzberg S.L."/>
        </authorList>
    </citation>
    <scope>NUCLEOTIDE SEQUENCE [LARGE SCALE GENOMIC DNA]</scope>
    <source>
        <strain evidence="2 3">cv. SW786</strain>
    </source>
</reference>
<keyword evidence="3" id="KW-1185">Reference proteome</keyword>
<evidence type="ECO:0000313" key="2">
    <source>
        <dbReference type="EnsemblPlants" id="QL11p026708:mrna"/>
    </source>
</evidence>
<dbReference type="Proteomes" id="UP000594261">
    <property type="component" value="Chromosome 11"/>
</dbReference>
<evidence type="ECO:0000313" key="3">
    <source>
        <dbReference type="Proteomes" id="UP000594261"/>
    </source>
</evidence>
<proteinExistence type="predicted"/>
<dbReference type="PANTHER" id="PTHR36720">
    <property type="entry name" value="TAF RNA POLYMERASE I SUBUNIT A"/>
    <property type="match status" value="1"/>
</dbReference>
<name>A0A7N2MXP7_QUELO</name>
<sequence>MSVDSKLLEEEAEVELQYTDKKPSTRKRKLNQKLDNNGNVTPEKLVKRIKLFLTKPSTLLVLAPTIGSKVVRWENRVRLSHLLRKLVKRRNWVEVGGVLSMLLKASCKDRYPLNNRFKYSVSMELFKHMKSDRLKFTKIRNIYDIWMRKNGSMKEWPIEDRFLVHFEFILFCLTQGNVEEAHQAAICLKQEQELDTDPMSNMVMGLTFYELWYSTIPEEMQWRDSDLFSSRRHSDIMETRFSNPVENSMWCSANDTHKADIPIRCDSDTSVMKDKKISSNADINQNREVSMDADVNLQSEHPMQNFQPQEFSMNSDEITGNEALFSKNGDHMQYASNFYSLRGLETWLLPLQLPDPEENCEDLINLHRGMLNDYYMDAVKYFQLALYSTPPLLVALLPLVQLLLIGGQFDEALKVLEKLCCKSTTALPIRNWSWFVANLPLVVVVKVVCQQYHGVVLCMVSQLRFEGKKPHQTEAVRLRTSLLEHFDRNNSFLLSTCFEDILKKDPTCSNSLAKLVRMHQNGDYCLESLLEMIALHLDSTYAEYNTWKEFALCFLKLSQYEEDQMSVCTNKNEDGQEQTETIYFSKTPRIFTKGKSGKSWRLRCRWWLTRHFSNNMLVSEIAAGDLQLLTYKAACASHMYGEEFNYVVEAHNCLGKENDRDLLLFLQTHMENSIGIYTNFLN</sequence>